<dbReference type="Gene3D" id="2.60.200.20">
    <property type="match status" value="1"/>
</dbReference>
<feature type="compositionally biased region" description="Polar residues" evidence="1">
    <location>
        <begin position="457"/>
        <end position="467"/>
    </location>
</feature>
<feature type="region of interest" description="Disordered" evidence="1">
    <location>
        <begin position="457"/>
        <end position="476"/>
    </location>
</feature>
<proteinExistence type="predicted"/>
<gene>
    <name evidence="3" type="ORF">BEWA_037560</name>
</gene>
<dbReference type="CDD" id="cd00060">
    <property type="entry name" value="FHA"/>
    <property type="match status" value="1"/>
</dbReference>
<dbReference type="SUPFAM" id="SSF49879">
    <property type="entry name" value="SMAD/FHA domain"/>
    <property type="match status" value="1"/>
</dbReference>
<feature type="region of interest" description="Disordered" evidence="1">
    <location>
        <begin position="166"/>
        <end position="203"/>
    </location>
</feature>
<sequence>MSAIIAKEAVGESAIISRIRSICEDNASDEVLESLRLQSIKFSQDYESGSFKRLSASNHGSGDGANKKKSFFSPRKRFHDHVSSINRSNSIECLNLEMRQLVHESNSSYDGNYSEHTSRIVIGDSDDGVYNSANRDCNSSINPMHRFLNFCYRQLSSIRTQDSVDEIAKEESESDDIATSRSFSSETQSFQPHFQKHTSDDAGYTESDCEEYCIPISNRKNSANDSVKHCIPHRHLLSDNFRVTTEESLSTSDGIYADKYDYSFVSKESSCTFHLQFDKTLSKISESIASLIPEKLLINKFPFLIGFDKSCDLVISKCKYIYRKHCKLTFENTFSENSEKDNIFRYRVGIVKCDKNAVVYINNVLLHDTAILKNEDILLLGSKSTYIGFRVVFNSYNDCLSLKALPFSFSSGIENDILSISTTLTPNTFDNQHKRDVIVLVFEVLCNDMSFLGMTSRKSSLSDNSDVSMADPDLNDGDKTLSTEFEKIDEHDPNILTNGTGLYRLQSPTRLTRDVPFKNPHAPWDSSPSASPSSFERMAALKQDNISPGSDMLLNAYADVKTSSSTSTNVNPEKTDEQGCTYESDTVKHSKDKILLFKSLNSTDVPIIVDSETGTTGNITPKEGEVHTINCIGVINASNNMLIHEMLPDIEKLLRVYHCTEEYEEEYGMNLYDIIIKHYSDPINSDSLSKSWVFQLDYVDWDNPHLRRAVTKNGLLSDEIKNNVNRRSGIAFEANKYRVIYIRRKKC</sequence>
<evidence type="ECO:0000259" key="2">
    <source>
        <dbReference type="PROSITE" id="PS50006"/>
    </source>
</evidence>
<dbReference type="EMBL" id="ACOU01000002">
    <property type="protein sequence ID" value="EKX73720.1"/>
    <property type="molecule type" value="Genomic_DNA"/>
</dbReference>
<organism evidence="3 4">
    <name type="scientific">Theileria equi strain WA</name>
    <dbReference type="NCBI Taxonomy" id="1537102"/>
    <lineage>
        <taxon>Eukaryota</taxon>
        <taxon>Sar</taxon>
        <taxon>Alveolata</taxon>
        <taxon>Apicomplexa</taxon>
        <taxon>Aconoidasida</taxon>
        <taxon>Piroplasmida</taxon>
        <taxon>Theileriidae</taxon>
        <taxon>Theileria</taxon>
    </lineage>
</organism>
<keyword evidence="4" id="KW-1185">Reference proteome</keyword>
<feature type="compositionally biased region" description="Polar residues" evidence="1">
    <location>
        <begin position="177"/>
        <end position="192"/>
    </location>
</feature>
<dbReference type="InterPro" id="IPR008984">
    <property type="entry name" value="SMAD_FHA_dom_sf"/>
</dbReference>
<name>L1LEP1_THEEQ</name>
<dbReference type="VEuPathDB" id="PiroplasmaDB:BEWA_037560"/>
<comment type="caution">
    <text evidence="3">The sequence shown here is derived from an EMBL/GenBank/DDBJ whole genome shotgun (WGS) entry which is preliminary data.</text>
</comment>
<accession>L1LEP1</accession>
<dbReference type="OrthoDB" id="366402at2759"/>
<dbReference type="InterPro" id="IPR000253">
    <property type="entry name" value="FHA_dom"/>
</dbReference>
<dbReference type="GeneID" id="15806643"/>
<dbReference type="KEGG" id="beq:BEWA_037560"/>
<dbReference type="RefSeq" id="XP_004833172.1">
    <property type="nucleotide sequence ID" value="XM_004833115.1"/>
</dbReference>
<dbReference type="PROSITE" id="PS50006">
    <property type="entry name" value="FHA_DOMAIN"/>
    <property type="match status" value="1"/>
</dbReference>
<reference evidence="3 4" key="1">
    <citation type="journal article" date="2012" name="BMC Genomics">
        <title>Comparative genomic analysis and phylogenetic position of Theileria equi.</title>
        <authorList>
            <person name="Kappmeyer L.S."/>
            <person name="Thiagarajan M."/>
            <person name="Herndon D.R."/>
            <person name="Ramsay J.D."/>
            <person name="Caler E."/>
            <person name="Djikeng A."/>
            <person name="Gillespie J.J."/>
            <person name="Lau A.O."/>
            <person name="Roalson E.H."/>
            <person name="Silva J.C."/>
            <person name="Silva M.G."/>
            <person name="Suarez C.E."/>
            <person name="Ueti M.W."/>
            <person name="Nene V.M."/>
            <person name="Mealey R.H."/>
            <person name="Knowles D.P."/>
            <person name="Brayton K.A."/>
        </authorList>
    </citation>
    <scope>NUCLEOTIDE SEQUENCE [LARGE SCALE GENOMIC DNA]</scope>
    <source>
        <strain evidence="3 4">WA</strain>
    </source>
</reference>
<evidence type="ECO:0000313" key="3">
    <source>
        <dbReference type="EMBL" id="EKX73720.1"/>
    </source>
</evidence>
<protein>
    <recommendedName>
        <fullName evidence="2">FHA domain-containing protein</fullName>
    </recommendedName>
</protein>
<dbReference type="AlphaFoldDB" id="L1LEP1"/>
<dbReference type="eggNOG" id="ENOG502RWQF">
    <property type="taxonomic scope" value="Eukaryota"/>
</dbReference>
<evidence type="ECO:0000256" key="1">
    <source>
        <dbReference type="SAM" id="MobiDB-lite"/>
    </source>
</evidence>
<evidence type="ECO:0000313" key="4">
    <source>
        <dbReference type="Proteomes" id="UP000031512"/>
    </source>
</evidence>
<feature type="domain" description="FHA" evidence="2">
    <location>
        <begin position="303"/>
        <end position="366"/>
    </location>
</feature>
<dbReference type="Proteomes" id="UP000031512">
    <property type="component" value="Unassembled WGS sequence"/>
</dbReference>